<sequence>MRLLLSTLVSVLPPRPKKMPMPQVVENATVYVKQLQELNLIATTTSALCDIITILEEEGAEVVSVNYHKDGNRIRLSVHSQAAYSRIGIENLRVRERLKRLQIS</sequence>
<evidence type="ECO:0000313" key="2">
    <source>
        <dbReference type="Proteomes" id="UP000436088"/>
    </source>
</evidence>
<keyword evidence="2" id="KW-1185">Reference proteome</keyword>
<protein>
    <recommendedName>
        <fullName evidence="3">BHLH domain-containing protein</fullName>
    </recommendedName>
</protein>
<dbReference type="Proteomes" id="UP000436088">
    <property type="component" value="Unassembled WGS sequence"/>
</dbReference>
<comment type="caution">
    <text evidence="1">The sequence shown here is derived from an EMBL/GenBank/DDBJ whole genome shotgun (WGS) entry which is preliminary data.</text>
</comment>
<name>A0A6A2Y4N4_HIBSY</name>
<gene>
    <name evidence="1" type="ORF">F3Y22_tig00112926pilonHSYRG00008</name>
</gene>
<evidence type="ECO:0008006" key="3">
    <source>
        <dbReference type="Google" id="ProtNLM"/>
    </source>
</evidence>
<dbReference type="AlphaFoldDB" id="A0A6A2Y4N4"/>
<proteinExistence type="predicted"/>
<organism evidence="1 2">
    <name type="scientific">Hibiscus syriacus</name>
    <name type="common">Rose of Sharon</name>
    <dbReference type="NCBI Taxonomy" id="106335"/>
    <lineage>
        <taxon>Eukaryota</taxon>
        <taxon>Viridiplantae</taxon>
        <taxon>Streptophyta</taxon>
        <taxon>Embryophyta</taxon>
        <taxon>Tracheophyta</taxon>
        <taxon>Spermatophyta</taxon>
        <taxon>Magnoliopsida</taxon>
        <taxon>eudicotyledons</taxon>
        <taxon>Gunneridae</taxon>
        <taxon>Pentapetalae</taxon>
        <taxon>rosids</taxon>
        <taxon>malvids</taxon>
        <taxon>Malvales</taxon>
        <taxon>Malvaceae</taxon>
        <taxon>Malvoideae</taxon>
        <taxon>Hibiscus</taxon>
    </lineage>
</organism>
<evidence type="ECO:0000313" key="1">
    <source>
        <dbReference type="EMBL" id="KAE8663584.1"/>
    </source>
</evidence>
<reference evidence="1" key="1">
    <citation type="submission" date="2019-09" db="EMBL/GenBank/DDBJ databases">
        <title>Draft genome information of white flower Hibiscus syriacus.</title>
        <authorList>
            <person name="Kim Y.-M."/>
        </authorList>
    </citation>
    <scope>NUCLEOTIDE SEQUENCE [LARGE SCALE GENOMIC DNA]</scope>
    <source>
        <strain evidence="1">YM2019G1</strain>
    </source>
</reference>
<accession>A0A6A2Y4N4</accession>
<dbReference type="EMBL" id="VEPZ02001670">
    <property type="protein sequence ID" value="KAE8663584.1"/>
    <property type="molecule type" value="Genomic_DNA"/>
</dbReference>